<sequence>MIKSFQVDIRTENNLTSAYKHVLFLEFIHNSHPEISHKTFIKSIIYDVLSSITAILHKRERYLHLNFRSMIEHLARISLQKVDNGGDFDITIRTLDFENLKSTNTDENWAYMHSQYKQACGWLHSSSKVKLNITASFPDLLKSDSKSNAAKLSTHLQKMTTEMLKIFFNYYVDEIQTSFYRTRGEMRYVLGNHNFEYFLSKNP</sequence>
<proteinExistence type="predicted"/>
<name>A0A5E8LTG4_ECOLX</name>
<comment type="caution">
    <text evidence="1">The sequence shown here is derived from an EMBL/GenBank/DDBJ whole genome shotgun (WGS) entry which is preliminary data.</text>
</comment>
<organism evidence="1 2">
    <name type="scientific">Escherichia coli</name>
    <dbReference type="NCBI Taxonomy" id="562"/>
    <lineage>
        <taxon>Bacteria</taxon>
        <taxon>Pseudomonadati</taxon>
        <taxon>Pseudomonadota</taxon>
        <taxon>Gammaproteobacteria</taxon>
        <taxon>Enterobacterales</taxon>
        <taxon>Enterobacteriaceae</taxon>
        <taxon>Escherichia</taxon>
    </lineage>
</organism>
<reference evidence="1 2" key="1">
    <citation type="submission" date="2020-02" db="EMBL/GenBank/DDBJ databases">
        <authorList>
            <consortium name="PulseNet: The National Subtyping Network for Foodborne Disease Surveillance"/>
            <person name="Tarr C.L."/>
            <person name="Trees E."/>
            <person name="Katz L.S."/>
            <person name="Carleton-Romer H.A."/>
            <person name="Stroika S."/>
            <person name="Kucerova Z."/>
            <person name="Roache K.F."/>
            <person name="Sabol A.L."/>
            <person name="Besser J."/>
            <person name="Gerner-Smidt P."/>
        </authorList>
    </citation>
    <scope>NUCLEOTIDE SEQUENCE [LARGE SCALE GENOMIC DNA]</scope>
    <source>
        <strain evidence="1 2">2014C-3796</strain>
    </source>
</reference>
<accession>A0A5E8LTG4</accession>
<evidence type="ECO:0000313" key="2">
    <source>
        <dbReference type="Proteomes" id="UP000521994"/>
    </source>
</evidence>
<gene>
    <name evidence="1" type="ORF">BG944_005234</name>
</gene>
<dbReference type="AlphaFoldDB" id="A0A5E8LTG4"/>
<protein>
    <submittedName>
        <fullName evidence="1">Uncharacterized protein</fullName>
    </submittedName>
</protein>
<dbReference type="EMBL" id="AASXRC010000063">
    <property type="protein sequence ID" value="EFI0215922.1"/>
    <property type="molecule type" value="Genomic_DNA"/>
</dbReference>
<evidence type="ECO:0000313" key="1">
    <source>
        <dbReference type="EMBL" id="EFI0215922.1"/>
    </source>
</evidence>
<dbReference type="Proteomes" id="UP000521994">
    <property type="component" value="Unassembled WGS sequence"/>
</dbReference>